<organism evidence="6 7">
    <name type="scientific">Cercophora newfieldiana</name>
    <dbReference type="NCBI Taxonomy" id="92897"/>
    <lineage>
        <taxon>Eukaryota</taxon>
        <taxon>Fungi</taxon>
        <taxon>Dikarya</taxon>
        <taxon>Ascomycota</taxon>
        <taxon>Pezizomycotina</taxon>
        <taxon>Sordariomycetes</taxon>
        <taxon>Sordariomycetidae</taxon>
        <taxon>Sordariales</taxon>
        <taxon>Lasiosphaeriaceae</taxon>
        <taxon>Cercophora</taxon>
    </lineage>
</organism>
<dbReference type="GO" id="GO:0016491">
    <property type="term" value="F:oxidoreductase activity"/>
    <property type="evidence" value="ECO:0007669"/>
    <property type="project" value="InterPro"/>
</dbReference>
<gene>
    <name evidence="6" type="ORF">B0T16DRAFT_337736</name>
</gene>
<dbReference type="InterPro" id="IPR001041">
    <property type="entry name" value="2Fe-2S_ferredoxin-type"/>
</dbReference>
<name>A0AA39XRF7_9PEZI</name>
<sequence>MTPQEKHVEVDLWAPFTSDTLLEVRSGQMKPLPGSTTVSAIDKSVVDGPVYIGPDGIADDEHDLVFHGGPDKSILGFCSSHYGKLKEEYPTAAAEFQPGGFGENFVTERMNERNVCIGDIIAVGDELVLQVSLPRQPCFKLNQRFGLKNMALMTWKTSRTGWYYRTIKPGTVKAGDKIRLVERKYPKWTVERVQEYLHRNKGDAAMNEELSQIEALGAESRGEFQTRVVKQKAKERKARESVTKWRDFRVVERKQQTPRIVSFVLEAVEPLTDPKQVELEPGAHAKLKLGNGLVRAYSIVDGNRNRFQLGISLDDKSRGGSKYMHQQGQVGHVVQVGAMTEGIQRARAAGNHVFVAAGVGITAFISHLEALAELKWSVVLHYAVRSAEEVPFRDRLEKLGDRVILYDKSLGQRLDIPGILGSMKWNSHLYFCGPKRLMDEAARETKARCIPDGEVHFEAFEADISGDPFEAVVANKENMLLQVGGEESLLEVLQKHFEVDYSCSVGNCGTCKIGLKDGRVDHRGTALPEDEKATTMLACVSRGVGRITVEI</sequence>
<dbReference type="InterPro" id="IPR006058">
    <property type="entry name" value="2Fe2S_fd_BS"/>
</dbReference>
<dbReference type="Pfam" id="PF03475">
    <property type="entry name" value="YiiM_3-alpha"/>
    <property type="match status" value="1"/>
</dbReference>
<dbReference type="Proteomes" id="UP001174936">
    <property type="component" value="Unassembled WGS sequence"/>
</dbReference>
<dbReference type="SUPFAM" id="SSF50800">
    <property type="entry name" value="PK beta-barrel domain-like"/>
    <property type="match status" value="1"/>
</dbReference>
<dbReference type="Gene3D" id="3.10.20.30">
    <property type="match status" value="1"/>
</dbReference>
<keyword evidence="6" id="KW-0418">Kinase</keyword>
<evidence type="ECO:0000256" key="2">
    <source>
        <dbReference type="ARBA" id="ARBA00023014"/>
    </source>
</evidence>
<dbReference type="CDD" id="cd06185">
    <property type="entry name" value="PDR_like"/>
    <property type="match status" value="1"/>
</dbReference>
<dbReference type="PANTHER" id="PTHR30212:SF2">
    <property type="entry name" value="PROTEIN YIIM"/>
    <property type="match status" value="1"/>
</dbReference>
<dbReference type="InterPro" id="IPR005302">
    <property type="entry name" value="MoCF_Sase_C"/>
</dbReference>
<dbReference type="CDD" id="cd00207">
    <property type="entry name" value="fer2"/>
    <property type="match status" value="1"/>
</dbReference>
<dbReference type="InterPro" id="IPR039261">
    <property type="entry name" value="FNR_nucleotide-bd"/>
</dbReference>
<comment type="caution">
    <text evidence="6">The sequence shown here is derived from an EMBL/GenBank/DDBJ whole genome shotgun (WGS) entry which is preliminary data.</text>
</comment>
<evidence type="ECO:0000259" key="5">
    <source>
        <dbReference type="PROSITE" id="PS51384"/>
    </source>
</evidence>
<dbReference type="SUPFAM" id="SSF63380">
    <property type="entry name" value="Riboflavin synthase domain-like"/>
    <property type="match status" value="1"/>
</dbReference>
<dbReference type="SUPFAM" id="SSF54292">
    <property type="entry name" value="2Fe-2S ferredoxin-like"/>
    <property type="match status" value="1"/>
</dbReference>
<dbReference type="PRINTS" id="PR00409">
    <property type="entry name" value="PHDIOXRDTASE"/>
</dbReference>
<keyword evidence="6" id="KW-0670">Pyruvate</keyword>
<keyword evidence="1" id="KW-0408">Iron</keyword>
<dbReference type="PROSITE" id="PS00197">
    <property type="entry name" value="2FE2S_FER_1"/>
    <property type="match status" value="1"/>
</dbReference>
<accession>A0AA39XRF7</accession>
<evidence type="ECO:0000313" key="7">
    <source>
        <dbReference type="Proteomes" id="UP001174936"/>
    </source>
</evidence>
<dbReference type="InterPro" id="IPR005163">
    <property type="entry name" value="Tri_helical_YiiM-like"/>
</dbReference>
<evidence type="ECO:0000259" key="3">
    <source>
        <dbReference type="PROSITE" id="PS51085"/>
    </source>
</evidence>
<dbReference type="GO" id="GO:0016301">
    <property type="term" value="F:kinase activity"/>
    <property type="evidence" value="ECO:0007669"/>
    <property type="project" value="UniProtKB-KW"/>
</dbReference>
<dbReference type="GO" id="GO:0051537">
    <property type="term" value="F:2 iron, 2 sulfur cluster binding"/>
    <property type="evidence" value="ECO:0007669"/>
    <property type="project" value="UniProtKB-KW"/>
</dbReference>
<feature type="domain" description="MOSC" evidence="4">
    <location>
        <begin position="44"/>
        <end position="181"/>
    </location>
</feature>
<dbReference type="GO" id="GO:0030170">
    <property type="term" value="F:pyridoxal phosphate binding"/>
    <property type="evidence" value="ECO:0007669"/>
    <property type="project" value="InterPro"/>
</dbReference>
<dbReference type="InterPro" id="IPR017927">
    <property type="entry name" value="FAD-bd_FR_type"/>
</dbReference>
<dbReference type="Gene3D" id="2.40.30.10">
    <property type="entry name" value="Translation factors"/>
    <property type="match status" value="1"/>
</dbReference>
<dbReference type="PROSITE" id="PS51384">
    <property type="entry name" value="FAD_FR"/>
    <property type="match status" value="1"/>
</dbReference>
<dbReference type="Pfam" id="PF03473">
    <property type="entry name" value="MOSC"/>
    <property type="match status" value="1"/>
</dbReference>
<keyword evidence="1" id="KW-0001">2Fe-2S</keyword>
<dbReference type="EMBL" id="JAULSV010000007">
    <property type="protein sequence ID" value="KAK0638853.1"/>
    <property type="molecule type" value="Genomic_DNA"/>
</dbReference>
<dbReference type="PANTHER" id="PTHR30212">
    <property type="entry name" value="PROTEIN YIIM"/>
    <property type="match status" value="1"/>
</dbReference>
<keyword evidence="2" id="KW-0411">Iron-sulfur</keyword>
<dbReference type="AlphaFoldDB" id="A0AA39XRF7"/>
<dbReference type="InterPro" id="IPR012675">
    <property type="entry name" value="Beta-grasp_dom_sf"/>
</dbReference>
<feature type="domain" description="2Fe-2S ferredoxin-type" evidence="3">
    <location>
        <begin position="469"/>
        <end position="551"/>
    </location>
</feature>
<dbReference type="PROSITE" id="PS51085">
    <property type="entry name" value="2FE2S_FER_2"/>
    <property type="match status" value="1"/>
</dbReference>
<keyword evidence="7" id="KW-1185">Reference proteome</keyword>
<dbReference type="Gene3D" id="3.40.50.80">
    <property type="entry name" value="Nucleotide-binding domain of ferredoxin-NADP reductase (FNR) module"/>
    <property type="match status" value="1"/>
</dbReference>
<keyword evidence="1" id="KW-0479">Metal-binding</keyword>
<dbReference type="GO" id="GO:0030151">
    <property type="term" value="F:molybdenum ion binding"/>
    <property type="evidence" value="ECO:0007669"/>
    <property type="project" value="InterPro"/>
</dbReference>
<dbReference type="Gene3D" id="2.40.33.20">
    <property type="entry name" value="PK beta-barrel domain-like"/>
    <property type="match status" value="1"/>
</dbReference>
<dbReference type="InterPro" id="IPR011037">
    <property type="entry name" value="Pyrv_Knase-like_insert_dom_sf"/>
</dbReference>
<keyword evidence="6" id="KW-0808">Transferase</keyword>
<dbReference type="PROSITE" id="PS51340">
    <property type="entry name" value="MOSC"/>
    <property type="match status" value="1"/>
</dbReference>
<evidence type="ECO:0000313" key="6">
    <source>
        <dbReference type="EMBL" id="KAK0638853.1"/>
    </source>
</evidence>
<evidence type="ECO:0000256" key="1">
    <source>
        <dbReference type="ARBA" id="ARBA00022714"/>
    </source>
</evidence>
<dbReference type="SUPFAM" id="SSF52343">
    <property type="entry name" value="Ferredoxin reductase-like, C-terminal NADP-linked domain"/>
    <property type="match status" value="1"/>
</dbReference>
<dbReference type="InterPro" id="IPR017938">
    <property type="entry name" value="Riboflavin_synthase-like_b-brl"/>
</dbReference>
<dbReference type="InterPro" id="IPR036010">
    <property type="entry name" value="2Fe-2S_ferredoxin-like_sf"/>
</dbReference>
<feature type="domain" description="FAD-binding FR-type" evidence="5">
    <location>
        <begin position="243"/>
        <end position="355"/>
    </location>
</feature>
<proteinExistence type="predicted"/>
<dbReference type="InterPro" id="IPR052353">
    <property type="entry name" value="Benzoxazolinone_Detox_Enz"/>
</dbReference>
<evidence type="ECO:0000259" key="4">
    <source>
        <dbReference type="PROSITE" id="PS51340"/>
    </source>
</evidence>
<reference evidence="6" key="1">
    <citation type="submission" date="2023-06" db="EMBL/GenBank/DDBJ databases">
        <title>Genome-scale phylogeny and comparative genomics of the fungal order Sordariales.</title>
        <authorList>
            <consortium name="Lawrence Berkeley National Laboratory"/>
            <person name="Hensen N."/>
            <person name="Bonometti L."/>
            <person name="Westerberg I."/>
            <person name="Brannstrom I.O."/>
            <person name="Guillou S."/>
            <person name="Cros-Aarteil S."/>
            <person name="Calhoun S."/>
            <person name="Haridas S."/>
            <person name="Kuo A."/>
            <person name="Mondo S."/>
            <person name="Pangilinan J."/>
            <person name="Riley R."/>
            <person name="Labutti K."/>
            <person name="Andreopoulos B."/>
            <person name="Lipzen A."/>
            <person name="Chen C."/>
            <person name="Yanf M."/>
            <person name="Daum C."/>
            <person name="Ng V."/>
            <person name="Clum A."/>
            <person name="Steindorff A."/>
            <person name="Ohm R."/>
            <person name="Martin F."/>
            <person name="Silar P."/>
            <person name="Natvig D."/>
            <person name="Lalanne C."/>
            <person name="Gautier V."/>
            <person name="Ament-Velasquez S.L."/>
            <person name="Kruys A."/>
            <person name="Hutchinson M.I."/>
            <person name="Powell A.J."/>
            <person name="Barry K."/>
            <person name="Miller A.N."/>
            <person name="Grigoriev I.V."/>
            <person name="Debuchy R."/>
            <person name="Gladieux P."/>
            <person name="Thoren M.H."/>
            <person name="Johannesson H."/>
        </authorList>
    </citation>
    <scope>NUCLEOTIDE SEQUENCE</scope>
    <source>
        <strain evidence="6">SMH2532-1</strain>
    </source>
</reference>
<protein>
    <submittedName>
        <fullName evidence="6">Pyruvate kinase-like protein</fullName>
    </submittedName>
</protein>
<dbReference type="Pfam" id="PF00111">
    <property type="entry name" value="Fer2"/>
    <property type="match status" value="1"/>
</dbReference>